<accession>A0AAF0T988</accession>
<dbReference type="InterPro" id="IPR056924">
    <property type="entry name" value="SH3_Tf2-1"/>
</dbReference>
<dbReference type="Pfam" id="PF24626">
    <property type="entry name" value="SH3_Tf2-1"/>
    <property type="match status" value="1"/>
</dbReference>
<dbReference type="AlphaFoldDB" id="A0AAF0T988"/>
<evidence type="ECO:0000313" key="3">
    <source>
        <dbReference type="Proteomes" id="UP001234989"/>
    </source>
</evidence>
<evidence type="ECO:0000259" key="1">
    <source>
        <dbReference type="Pfam" id="PF24626"/>
    </source>
</evidence>
<dbReference type="Proteomes" id="UP001234989">
    <property type="component" value="Chromosome 1"/>
</dbReference>
<proteinExistence type="predicted"/>
<dbReference type="EMBL" id="CP133612">
    <property type="protein sequence ID" value="WMV08903.1"/>
    <property type="molecule type" value="Genomic_DNA"/>
</dbReference>
<gene>
    <name evidence="2" type="ORF">MTR67_002288</name>
</gene>
<keyword evidence="3" id="KW-1185">Reference proteome</keyword>
<sequence length="132" mass="14815">MDPFEALYGRRSSVGWFKVGEIAPIGPKSVYEAIEKSIGKVAYELDFPNELAPDHPLFHVSMLKKCIGDPVSIIPLEGLGVDESLSYEEVSVEILDRQVKRLINKEVASMKVLWRNHLVEGATWEVEADMKS</sequence>
<dbReference type="PANTHER" id="PTHR46148:SF57">
    <property type="entry name" value="OS12G0499874 PROTEIN"/>
    <property type="match status" value="1"/>
</dbReference>
<dbReference type="PANTHER" id="PTHR46148">
    <property type="entry name" value="CHROMO DOMAIN-CONTAINING PROTEIN"/>
    <property type="match status" value="1"/>
</dbReference>
<protein>
    <recommendedName>
        <fullName evidence="1">Tf2-1-like SH3-like domain-containing protein</fullName>
    </recommendedName>
</protein>
<evidence type="ECO:0000313" key="2">
    <source>
        <dbReference type="EMBL" id="WMV08903.1"/>
    </source>
</evidence>
<feature type="domain" description="Tf2-1-like SH3-like" evidence="1">
    <location>
        <begin position="34"/>
        <end position="66"/>
    </location>
</feature>
<reference evidence="2" key="1">
    <citation type="submission" date="2023-08" db="EMBL/GenBank/DDBJ databases">
        <title>A de novo genome assembly of Solanum verrucosum Schlechtendal, a Mexican diploid species geographically isolated from the other diploid A-genome species in potato relatives.</title>
        <authorList>
            <person name="Hosaka K."/>
        </authorList>
    </citation>
    <scope>NUCLEOTIDE SEQUENCE</scope>
    <source>
        <tissue evidence="2">Young leaves</tissue>
    </source>
</reference>
<organism evidence="2 3">
    <name type="scientific">Solanum verrucosum</name>
    <dbReference type="NCBI Taxonomy" id="315347"/>
    <lineage>
        <taxon>Eukaryota</taxon>
        <taxon>Viridiplantae</taxon>
        <taxon>Streptophyta</taxon>
        <taxon>Embryophyta</taxon>
        <taxon>Tracheophyta</taxon>
        <taxon>Spermatophyta</taxon>
        <taxon>Magnoliopsida</taxon>
        <taxon>eudicotyledons</taxon>
        <taxon>Gunneridae</taxon>
        <taxon>Pentapetalae</taxon>
        <taxon>asterids</taxon>
        <taxon>lamiids</taxon>
        <taxon>Solanales</taxon>
        <taxon>Solanaceae</taxon>
        <taxon>Solanoideae</taxon>
        <taxon>Solaneae</taxon>
        <taxon>Solanum</taxon>
    </lineage>
</organism>
<name>A0AAF0T988_SOLVR</name>